<feature type="non-terminal residue" evidence="1">
    <location>
        <position position="241"/>
    </location>
</feature>
<organism evidence="1 2">
    <name type="scientific">Cetraspora pellucida</name>
    <dbReference type="NCBI Taxonomy" id="1433469"/>
    <lineage>
        <taxon>Eukaryota</taxon>
        <taxon>Fungi</taxon>
        <taxon>Fungi incertae sedis</taxon>
        <taxon>Mucoromycota</taxon>
        <taxon>Glomeromycotina</taxon>
        <taxon>Glomeromycetes</taxon>
        <taxon>Diversisporales</taxon>
        <taxon>Gigasporaceae</taxon>
        <taxon>Cetraspora</taxon>
    </lineage>
</organism>
<evidence type="ECO:0000313" key="1">
    <source>
        <dbReference type="EMBL" id="CAG8762865.1"/>
    </source>
</evidence>
<comment type="caution">
    <text evidence="1">The sequence shown here is derived from an EMBL/GenBank/DDBJ whole genome shotgun (WGS) entry which is preliminary data.</text>
</comment>
<name>A0ACA9QQN6_9GLOM</name>
<dbReference type="EMBL" id="CAJVPW010049354">
    <property type="protein sequence ID" value="CAG8762865.1"/>
    <property type="molecule type" value="Genomic_DNA"/>
</dbReference>
<evidence type="ECO:0000313" key="2">
    <source>
        <dbReference type="Proteomes" id="UP000789366"/>
    </source>
</evidence>
<reference evidence="1" key="1">
    <citation type="submission" date="2021-06" db="EMBL/GenBank/DDBJ databases">
        <authorList>
            <person name="Kallberg Y."/>
            <person name="Tangrot J."/>
            <person name="Rosling A."/>
        </authorList>
    </citation>
    <scope>NUCLEOTIDE SEQUENCE</scope>
    <source>
        <strain evidence="1">28 12/20/2015</strain>
    </source>
</reference>
<dbReference type="Proteomes" id="UP000789366">
    <property type="component" value="Unassembled WGS sequence"/>
</dbReference>
<feature type="non-terminal residue" evidence="1">
    <location>
        <position position="1"/>
    </location>
</feature>
<proteinExistence type="predicted"/>
<sequence>VHKECISNEIREKNGEKKLRSQGLSSDNNSLEQSNSLYDVKTVTIETNSKSANLNIPEISSKSKLPTNLLPNQKIPYNQKIPEFSLEGILTGSAYENRVSDVKSANNIDDQSARTIVYNEIKSLLSDITDVNLHKITSRAKKDIQIQNLINDFTKSSTDMICVTNCHMHVSEPSSSNDISNIEISASPTLNLFPLKKMLSKETRNQVINKLTTHFIDLPKLDKNNSIYTEGEHQTDSYWVL</sequence>
<keyword evidence="2" id="KW-1185">Reference proteome</keyword>
<protein>
    <submittedName>
        <fullName evidence="1">12697_t:CDS:1</fullName>
    </submittedName>
</protein>
<gene>
    <name evidence="1" type="ORF">SPELUC_LOCUS15262</name>
</gene>
<accession>A0ACA9QQN6</accession>